<sequence>MNDLSNLFALLDRARLLSFQMQRYPEAEILLQQCLSIDPNHAPTHALLAINYANMKQGELAIASAKKAIELAPDDSYNHYALACAYRYHGLITRSERAITVAIGMNPDIPEYFGVQAENFIIQRQYTKALDALKIGLRLDPQNIYCLELKLKAFIQLRLYVDAEQIADLLLPLCPNDARVYRLVGDLYQLQNKNQQSIAAYQESLRLNPLQTDLQALVQVYMYR</sequence>
<dbReference type="InterPro" id="IPR019734">
    <property type="entry name" value="TPR_rpt"/>
</dbReference>
<organism evidence="2 3">
    <name type="scientific">Chamaesiphon polymorphus CCALA 037</name>
    <dbReference type="NCBI Taxonomy" id="2107692"/>
    <lineage>
        <taxon>Bacteria</taxon>
        <taxon>Bacillati</taxon>
        <taxon>Cyanobacteriota</taxon>
        <taxon>Cyanophyceae</taxon>
        <taxon>Gomontiellales</taxon>
        <taxon>Chamaesiphonaceae</taxon>
        <taxon>Chamaesiphon</taxon>
    </lineage>
</organism>
<dbReference type="PROSITE" id="PS50005">
    <property type="entry name" value="TPR"/>
    <property type="match status" value="1"/>
</dbReference>
<feature type="repeat" description="TPR" evidence="1">
    <location>
        <begin position="178"/>
        <end position="211"/>
    </location>
</feature>
<evidence type="ECO:0000256" key="1">
    <source>
        <dbReference type="PROSITE-ProRule" id="PRU00339"/>
    </source>
</evidence>
<keyword evidence="3" id="KW-1185">Reference proteome</keyword>
<dbReference type="PANTHER" id="PTHR12558:SF13">
    <property type="entry name" value="CELL DIVISION CYCLE PROTEIN 27 HOMOLOG"/>
    <property type="match status" value="1"/>
</dbReference>
<dbReference type="PANTHER" id="PTHR12558">
    <property type="entry name" value="CELL DIVISION CYCLE 16,23,27"/>
    <property type="match status" value="1"/>
</dbReference>
<dbReference type="SMART" id="SM00028">
    <property type="entry name" value="TPR"/>
    <property type="match status" value="4"/>
</dbReference>
<dbReference type="Pfam" id="PF13181">
    <property type="entry name" value="TPR_8"/>
    <property type="match status" value="1"/>
</dbReference>
<comment type="caution">
    <text evidence="2">The sequence shown here is derived from an EMBL/GenBank/DDBJ whole genome shotgun (WGS) entry which is preliminary data.</text>
</comment>
<dbReference type="AlphaFoldDB" id="A0A2T1FL83"/>
<proteinExistence type="predicted"/>
<dbReference type="RefSeq" id="WP_106311362.1">
    <property type="nucleotide sequence ID" value="NZ_PVWO01000493.1"/>
</dbReference>
<dbReference type="Pfam" id="PF14559">
    <property type="entry name" value="TPR_19"/>
    <property type="match status" value="1"/>
</dbReference>
<gene>
    <name evidence="2" type="ORF">C7B77_25065</name>
</gene>
<keyword evidence="1" id="KW-0802">TPR repeat</keyword>
<evidence type="ECO:0000313" key="3">
    <source>
        <dbReference type="Proteomes" id="UP000238937"/>
    </source>
</evidence>
<protein>
    <submittedName>
        <fullName evidence="2">Uncharacterized protein</fullName>
    </submittedName>
</protein>
<dbReference type="SUPFAM" id="SSF48452">
    <property type="entry name" value="TPR-like"/>
    <property type="match status" value="1"/>
</dbReference>
<accession>A0A2T1FL83</accession>
<dbReference type="EMBL" id="PVWO01000493">
    <property type="protein sequence ID" value="PSB45754.1"/>
    <property type="molecule type" value="Genomic_DNA"/>
</dbReference>
<dbReference type="Gene3D" id="1.25.40.10">
    <property type="entry name" value="Tetratricopeptide repeat domain"/>
    <property type="match status" value="2"/>
</dbReference>
<dbReference type="InterPro" id="IPR011990">
    <property type="entry name" value="TPR-like_helical_dom_sf"/>
</dbReference>
<dbReference type="OrthoDB" id="514657at2"/>
<dbReference type="Proteomes" id="UP000238937">
    <property type="component" value="Unassembled WGS sequence"/>
</dbReference>
<name>A0A2T1FL83_9CYAN</name>
<evidence type="ECO:0000313" key="2">
    <source>
        <dbReference type="EMBL" id="PSB45754.1"/>
    </source>
</evidence>
<reference evidence="2 3" key="1">
    <citation type="submission" date="2018-03" db="EMBL/GenBank/DDBJ databases">
        <title>The ancient ancestry and fast evolution of plastids.</title>
        <authorList>
            <person name="Moore K.R."/>
            <person name="Magnabosco C."/>
            <person name="Momper L."/>
            <person name="Gold D.A."/>
            <person name="Bosak T."/>
            <person name="Fournier G.P."/>
        </authorList>
    </citation>
    <scope>NUCLEOTIDE SEQUENCE [LARGE SCALE GENOMIC DNA]</scope>
    <source>
        <strain evidence="2 3">CCALA 037</strain>
    </source>
</reference>